<feature type="region of interest" description="Disordered" evidence="1">
    <location>
        <begin position="42"/>
        <end position="78"/>
    </location>
</feature>
<evidence type="ECO:0000256" key="1">
    <source>
        <dbReference type="SAM" id="MobiDB-lite"/>
    </source>
</evidence>
<proteinExistence type="predicted"/>
<dbReference type="EMBL" id="BAAAHD010000001">
    <property type="protein sequence ID" value="GAA0545063.1"/>
    <property type="molecule type" value="Genomic_DNA"/>
</dbReference>
<evidence type="ECO:0000313" key="4">
    <source>
        <dbReference type="EMBL" id="GAA0545063.1"/>
    </source>
</evidence>
<evidence type="ECO:0000256" key="2">
    <source>
        <dbReference type="SAM" id="Phobius"/>
    </source>
</evidence>
<name>A0ABP3NHR0_9ACTN</name>
<feature type="domain" description="Cytoskeleton protein RodZ-like C-terminal" evidence="3">
    <location>
        <begin position="94"/>
        <end position="150"/>
    </location>
</feature>
<protein>
    <recommendedName>
        <fullName evidence="3">Cytoskeleton protein RodZ-like C-terminal domain-containing protein</fullName>
    </recommendedName>
</protein>
<keyword evidence="2" id="KW-1133">Transmembrane helix</keyword>
<accession>A0ABP3NHR0</accession>
<dbReference type="Proteomes" id="UP001501427">
    <property type="component" value="Unassembled WGS sequence"/>
</dbReference>
<reference evidence="5" key="1">
    <citation type="journal article" date="2019" name="Int. J. Syst. Evol. Microbiol.">
        <title>The Global Catalogue of Microorganisms (GCM) 10K type strain sequencing project: providing services to taxonomists for standard genome sequencing and annotation.</title>
        <authorList>
            <consortium name="The Broad Institute Genomics Platform"/>
            <consortium name="The Broad Institute Genome Sequencing Center for Infectious Disease"/>
            <person name="Wu L."/>
            <person name="Ma J."/>
        </authorList>
    </citation>
    <scope>NUCLEOTIDE SEQUENCE [LARGE SCALE GENOMIC DNA]</scope>
    <source>
        <strain evidence="5">JCM 10667</strain>
    </source>
</reference>
<sequence length="160" mass="16272">MGRHRSDPRGLARILIAVVAVVAALALLVVGAMALVDAISGEPEQKGPVNSGTPSGEESGGGGGGGDPSPTNNATSPQSAVPLVIRVIGQPTTVVVRVADAQGKVLTNGQLSSGDILQYDEAPLQVVATNGGSLQVTIYGEEQPRKPNGQRGQWFVGERS</sequence>
<dbReference type="Pfam" id="PF13464">
    <property type="entry name" value="RodZ_C"/>
    <property type="match status" value="1"/>
</dbReference>
<organism evidence="4 5">
    <name type="scientific">Actinomadura livida</name>
    <dbReference type="NCBI Taxonomy" id="79909"/>
    <lineage>
        <taxon>Bacteria</taxon>
        <taxon>Bacillati</taxon>
        <taxon>Actinomycetota</taxon>
        <taxon>Actinomycetes</taxon>
        <taxon>Streptosporangiales</taxon>
        <taxon>Thermomonosporaceae</taxon>
        <taxon>Actinomadura</taxon>
    </lineage>
</organism>
<gene>
    <name evidence="4" type="ORF">GCM10009546_03910</name>
</gene>
<feature type="transmembrane region" description="Helical" evidence="2">
    <location>
        <begin position="12"/>
        <end position="36"/>
    </location>
</feature>
<keyword evidence="2" id="KW-0472">Membrane</keyword>
<comment type="caution">
    <text evidence="4">The sequence shown here is derived from an EMBL/GenBank/DDBJ whole genome shotgun (WGS) entry which is preliminary data.</text>
</comment>
<keyword evidence="2" id="KW-0812">Transmembrane</keyword>
<keyword evidence="5" id="KW-1185">Reference proteome</keyword>
<evidence type="ECO:0000259" key="3">
    <source>
        <dbReference type="Pfam" id="PF13464"/>
    </source>
</evidence>
<evidence type="ECO:0000313" key="5">
    <source>
        <dbReference type="Proteomes" id="UP001501427"/>
    </source>
</evidence>
<feature type="compositionally biased region" description="Gly residues" evidence="1">
    <location>
        <begin position="58"/>
        <end position="67"/>
    </location>
</feature>
<dbReference type="InterPro" id="IPR025194">
    <property type="entry name" value="RodZ-like_C"/>
</dbReference>